<dbReference type="PRINTS" id="PR01179">
    <property type="entry name" value="ODADCRBXLASE"/>
</dbReference>
<comment type="similarity">
    <text evidence="5">Belongs to the Orn/Lys/Arg decarboxylase class-II family. LysA subfamily.</text>
</comment>
<evidence type="ECO:0000256" key="3">
    <source>
        <dbReference type="ARBA" id="ARBA00022898"/>
    </source>
</evidence>
<dbReference type="Pfam" id="PF00278">
    <property type="entry name" value="Orn_DAP_Arg_deC"/>
    <property type="match status" value="1"/>
</dbReference>
<reference evidence="11" key="1">
    <citation type="journal article" date="2019" name="Int. J. Syst. Evol. Microbiol.">
        <title>The Global Catalogue of Microorganisms (GCM) 10K type strain sequencing project: providing services to taxonomists for standard genome sequencing and annotation.</title>
        <authorList>
            <consortium name="The Broad Institute Genomics Platform"/>
            <consortium name="The Broad Institute Genome Sequencing Center for Infectious Disease"/>
            <person name="Wu L."/>
            <person name="Ma J."/>
        </authorList>
    </citation>
    <scope>NUCLEOTIDE SEQUENCE [LARGE SCALE GENOMIC DNA]</scope>
    <source>
        <strain evidence="11">KCTC 23707</strain>
    </source>
</reference>
<dbReference type="CDD" id="cd06828">
    <property type="entry name" value="PLPDE_III_DapDC"/>
    <property type="match status" value="1"/>
</dbReference>
<feature type="domain" description="Orn/DAP/Arg decarboxylase 2 C-terminal" evidence="8">
    <location>
        <begin position="29"/>
        <end position="373"/>
    </location>
</feature>
<comment type="subunit">
    <text evidence="5">Homodimer.</text>
</comment>
<dbReference type="InterPro" id="IPR022653">
    <property type="entry name" value="De-COase2_pyr-phos_BS"/>
</dbReference>
<dbReference type="SUPFAM" id="SSF50621">
    <property type="entry name" value="Alanine racemase C-terminal domain-like"/>
    <property type="match status" value="1"/>
</dbReference>
<sequence>MNHFEYRDGILYAEDVPVPQIAAAVGTPFYCYSTATLTRHYNVFSNALSDFDSLVCYAMKANSNQAVLKTLAKLGSGADVVSEGELRRGLAAGIPADKILFSGVGKTAREIDFALEAGILCFNVESMPELEAISARAQALGKTASVSLRINPDVDAKTHKKISTGKAENKFGISWKDARDAYRRAAELPGLKVTGIDMHIGSQITDLGPFDQAFALLSELTETLREDGHEIDHVDIGGGLGVPYREDNEPPPLPDAYAEIVSKHIKRLGVKVIVEPGRLIAGNAGILVAEVIYLKRGEAKNFLIVDAAMNDLIRPTLYDAYHTIKPVVQAAPDAERITVDVVGPVCETGDFLAQDRELPLMKAGDLICVSTAGAYGAVLSSTYNTRLLVPEVLVNGDRFHVIRPRPTYEQLIGMDSIPDWL</sequence>
<proteinExistence type="inferred from homology"/>
<comment type="caution">
    <text evidence="10">The sequence shown here is derived from an EMBL/GenBank/DDBJ whole genome shotgun (WGS) entry which is preliminary data.</text>
</comment>
<evidence type="ECO:0000256" key="2">
    <source>
        <dbReference type="ARBA" id="ARBA00022793"/>
    </source>
</evidence>
<feature type="modified residue" description="N6-(pyridoxal phosphate)lysine" evidence="5">
    <location>
        <position position="60"/>
    </location>
</feature>
<dbReference type="InterPro" id="IPR022644">
    <property type="entry name" value="De-COase2_N"/>
</dbReference>
<dbReference type="Gene3D" id="2.40.37.10">
    <property type="entry name" value="Lyase, Ornithine Decarboxylase, Chain A, domain 1"/>
    <property type="match status" value="1"/>
</dbReference>
<gene>
    <name evidence="5 10" type="primary">lysA</name>
    <name evidence="10" type="ORF">ACFSMZ_08065</name>
</gene>
<comment type="function">
    <text evidence="5">Specifically catalyzes the decarboxylation of meso-diaminopimelate (meso-DAP) to L-lysine.</text>
</comment>
<feature type="binding site" evidence="5">
    <location>
        <position position="375"/>
    </location>
    <ligand>
        <name>pyridoxal 5'-phosphate</name>
        <dbReference type="ChEBI" id="CHEBI:597326"/>
    </ligand>
</feature>
<dbReference type="HAMAP" id="MF_02120">
    <property type="entry name" value="LysA"/>
    <property type="match status" value="1"/>
</dbReference>
<feature type="binding site" evidence="5">
    <location>
        <position position="239"/>
    </location>
    <ligand>
        <name>pyridoxal 5'-phosphate</name>
        <dbReference type="ChEBI" id="CHEBI:597326"/>
    </ligand>
</feature>
<dbReference type="PRINTS" id="PR01181">
    <property type="entry name" value="DAPDCRBXLASE"/>
</dbReference>
<dbReference type="InterPro" id="IPR009006">
    <property type="entry name" value="Ala_racemase/Decarboxylase_C"/>
</dbReference>
<dbReference type="InterPro" id="IPR022643">
    <property type="entry name" value="De-COase2_C"/>
</dbReference>
<dbReference type="PROSITE" id="PS00879">
    <property type="entry name" value="ODR_DC_2_2"/>
    <property type="match status" value="1"/>
</dbReference>
<comment type="catalytic activity">
    <reaction evidence="5 7">
        <text>meso-2,6-diaminopimelate + H(+) = L-lysine + CO2</text>
        <dbReference type="Rhea" id="RHEA:15101"/>
        <dbReference type="ChEBI" id="CHEBI:15378"/>
        <dbReference type="ChEBI" id="CHEBI:16526"/>
        <dbReference type="ChEBI" id="CHEBI:32551"/>
        <dbReference type="ChEBI" id="CHEBI:57791"/>
        <dbReference type="EC" id="4.1.1.20"/>
    </reaction>
</comment>
<keyword evidence="5 7" id="KW-0457">Lysine biosynthesis</keyword>
<accession>A0ABW5DH44</accession>
<dbReference type="EC" id="4.1.1.20" evidence="5 6"/>
<evidence type="ECO:0000259" key="9">
    <source>
        <dbReference type="Pfam" id="PF02784"/>
    </source>
</evidence>
<feature type="binding site" evidence="5">
    <location>
        <begin position="275"/>
        <end position="278"/>
    </location>
    <ligand>
        <name>pyridoxal 5'-phosphate</name>
        <dbReference type="ChEBI" id="CHEBI:597326"/>
    </ligand>
</feature>
<keyword evidence="5" id="KW-0028">Amino-acid biosynthesis</keyword>
<feature type="binding site" evidence="5">
    <location>
        <position position="375"/>
    </location>
    <ligand>
        <name>substrate</name>
    </ligand>
</feature>
<keyword evidence="11" id="KW-1185">Reference proteome</keyword>
<dbReference type="Pfam" id="PF02784">
    <property type="entry name" value="Orn_Arg_deC_N"/>
    <property type="match status" value="1"/>
</dbReference>
<evidence type="ECO:0000256" key="5">
    <source>
        <dbReference type="HAMAP-Rule" id="MF_02120"/>
    </source>
</evidence>
<dbReference type="PROSITE" id="PS00878">
    <property type="entry name" value="ODR_DC_2_1"/>
    <property type="match status" value="1"/>
</dbReference>
<dbReference type="GO" id="GO:0008836">
    <property type="term" value="F:diaminopimelate decarboxylase activity"/>
    <property type="evidence" value="ECO:0007669"/>
    <property type="project" value="UniProtKB-EC"/>
</dbReference>
<evidence type="ECO:0000256" key="6">
    <source>
        <dbReference type="NCBIfam" id="TIGR01048"/>
    </source>
</evidence>
<organism evidence="10 11">
    <name type="scientific">Chelativorans composti</name>
    <dbReference type="NCBI Taxonomy" id="768533"/>
    <lineage>
        <taxon>Bacteria</taxon>
        <taxon>Pseudomonadati</taxon>
        <taxon>Pseudomonadota</taxon>
        <taxon>Alphaproteobacteria</taxon>
        <taxon>Hyphomicrobiales</taxon>
        <taxon>Phyllobacteriaceae</taxon>
        <taxon>Chelativorans</taxon>
    </lineage>
</organism>
<evidence type="ECO:0000313" key="10">
    <source>
        <dbReference type="EMBL" id="MFD2259719.1"/>
    </source>
</evidence>
<evidence type="ECO:0000313" key="11">
    <source>
        <dbReference type="Proteomes" id="UP001597373"/>
    </source>
</evidence>
<name>A0ABW5DH44_9HYPH</name>
<dbReference type="EMBL" id="JBHUIR010000021">
    <property type="protein sequence ID" value="MFD2259719.1"/>
    <property type="molecule type" value="Genomic_DNA"/>
</dbReference>
<comment type="pathway">
    <text evidence="5 7">Amino-acid biosynthesis; L-lysine biosynthesis via DAP pathway; L-lysine from DL-2,6-diaminopimelate: step 1/1.</text>
</comment>
<dbReference type="InterPro" id="IPR029066">
    <property type="entry name" value="PLP-binding_barrel"/>
</dbReference>
<dbReference type="InterPro" id="IPR022657">
    <property type="entry name" value="De-COase2_CS"/>
</dbReference>
<comment type="cofactor">
    <cofactor evidence="1 5 7">
        <name>pyridoxal 5'-phosphate</name>
        <dbReference type="ChEBI" id="CHEBI:597326"/>
    </cofactor>
</comment>
<dbReference type="RefSeq" id="WP_345098875.1">
    <property type="nucleotide sequence ID" value="NZ_BAABGS010000020.1"/>
</dbReference>
<keyword evidence="4 5" id="KW-0456">Lyase</keyword>
<dbReference type="Gene3D" id="3.20.20.10">
    <property type="entry name" value="Alanine racemase"/>
    <property type="match status" value="1"/>
</dbReference>
<feature type="binding site" evidence="5">
    <location>
        <position position="318"/>
    </location>
    <ligand>
        <name>substrate</name>
    </ligand>
</feature>
<feature type="binding site" evidence="5">
    <location>
        <position position="314"/>
    </location>
    <ligand>
        <name>substrate</name>
    </ligand>
</feature>
<evidence type="ECO:0000256" key="7">
    <source>
        <dbReference type="RuleBase" id="RU003738"/>
    </source>
</evidence>
<feature type="domain" description="Orn/DAP/Arg decarboxylase 2 N-terminal" evidence="9">
    <location>
        <begin position="36"/>
        <end position="281"/>
    </location>
</feature>
<evidence type="ECO:0000259" key="8">
    <source>
        <dbReference type="Pfam" id="PF00278"/>
    </source>
</evidence>
<dbReference type="Proteomes" id="UP001597373">
    <property type="component" value="Unassembled WGS sequence"/>
</dbReference>
<feature type="binding site" evidence="5">
    <location>
        <position position="278"/>
    </location>
    <ligand>
        <name>substrate</name>
    </ligand>
</feature>
<keyword evidence="3 5" id="KW-0663">Pyridoxal phosphate</keyword>
<keyword evidence="2 5" id="KW-0210">Decarboxylase</keyword>
<evidence type="ECO:0000256" key="1">
    <source>
        <dbReference type="ARBA" id="ARBA00001933"/>
    </source>
</evidence>
<dbReference type="InterPro" id="IPR000183">
    <property type="entry name" value="Orn/DAP/Arg_de-COase"/>
</dbReference>
<protein>
    <recommendedName>
        <fullName evidence="5 6">Diaminopimelate decarboxylase</fullName>
        <shortName evidence="5">DAP decarboxylase</shortName>
        <shortName evidence="5">DAPDC</shortName>
        <ecNumber evidence="5 6">4.1.1.20</ecNumber>
    </recommendedName>
</protein>
<feature type="binding site" evidence="5">
    <location>
        <position position="347"/>
    </location>
    <ligand>
        <name>substrate</name>
    </ligand>
</feature>
<dbReference type="PANTHER" id="PTHR43727">
    <property type="entry name" value="DIAMINOPIMELATE DECARBOXYLASE"/>
    <property type="match status" value="1"/>
</dbReference>
<dbReference type="InterPro" id="IPR002986">
    <property type="entry name" value="DAP_deCOOHase_LysA"/>
</dbReference>
<dbReference type="PANTHER" id="PTHR43727:SF2">
    <property type="entry name" value="GROUP IV DECARBOXYLASE"/>
    <property type="match status" value="1"/>
</dbReference>
<dbReference type="SUPFAM" id="SSF51419">
    <property type="entry name" value="PLP-binding barrel"/>
    <property type="match status" value="1"/>
</dbReference>
<dbReference type="NCBIfam" id="TIGR01048">
    <property type="entry name" value="lysA"/>
    <property type="match status" value="1"/>
</dbReference>
<evidence type="ECO:0000256" key="4">
    <source>
        <dbReference type="ARBA" id="ARBA00023239"/>
    </source>
</evidence>